<dbReference type="InterPro" id="IPR011009">
    <property type="entry name" value="Kinase-like_dom_sf"/>
</dbReference>
<dbReference type="InterPro" id="IPR000719">
    <property type="entry name" value="Prot_kinase_dom"/>
</dbReference>
<dbReference type="Pfam" id="PF00069">
    <property type="entry name" value="Pkinase"/>
    <property type="match status" value="1"/>
</dbReference>
<dbReference type="PANTHER" id="PTHR24348">
    <property type="entry name" value="SERINE/THREONINE-PROTEIN KINASE UNC-51-RELATED"/>
    <property type="match status" value="1"/>
</dbReference>
<evidence type="ECO:0000256" key="3">
    <source>
        <dbReference type="ARBA" id="ARBA00030237"/>
    </source>
</evidence>
<dbReference type="AlphaFoldDB" id="A0A3N4KYI3"/>
<organism evidence="5 6">
    <name type="scientific">Morchella conica CCBAS932</name>
    <dbReference type="NCBI Taxonomy" id="1392247"/>
    <lineage>
        <taxon>Eukaryota</taxon>
        <taxon>Fungi</taxon>
        <taxon>Dikarya</taxon>
        <taxon>Ascomycota</taxon>
        <taxon>Pezizomycotina</taxon>
        <taxon>Pezizomycetes</taxon>
        <taxon>Pezizales</taxon>
        <taxon>Morchellaceae</taxon>
        <taxon>Morchella</taxon>
    </lineage>
</organism>
<keyword evidence="2" id="KW-0072">Autophagy</keyword>
<proteinExistence type="predicted"/>
<dbReference type="EMBL" id="ML119112">
    <property type="protein sequence ID" value="RPB15633.1"/>
    <property type="molecule type" value="Genomic_DNA"/>
</dbReference>
<dbReference type="InParanoid" id="A0A3N4KYI3"/>
<name>A0A3N4KYI3_9PEZI</name>
<keyword evidence="5" id="KW-0418">Kinase</keyword>
<protein>
    <recommendedName>
        <fullName evidence="3">Autophagy-related protein 1</fullName>
    </recommendedName>
</protein>
<dbReference type="Proteomes" id="UP000277580">
    <property type="component" value="Unassembled WGS sequence"/>
</dbReference>
<dbReference type="STRING" id="1392247.A0A3N4KYI3"/>
<dbReference type="GO" id="GO:0034045">
    <property type="term" value="C:phagophore assembly site membrane"/>
    <property type="evidence" value="ECO:0007669"/>
    <property type="project" value="UniProtKB-SubCell"/>
</dbReference>
<dbReference type="SUPFAM" id="SSF56112">
    <property type="entry name" value="Protein kinase-like (PK-like)"/>
    <property type="match status" value="1"/>
</dbReference>
<keyword evidence="5" id="KW-0808">Transferase</keyword>
<reference evidence="5 6" key="1">
    <citation type="journal article" date="2018" name="Nat. Ecol. Evol.">
        <title>Pezizomycetes genomes reveal the molecular basis of ectomycorrhizal truffle lifestyle.</title>
        <authorList>
            <person name="Murat C."/>
            <person name="Payen T."/>
            <person name="Noel B."/>
            <person name="Kuo A."/>
            <person name="Morin E."/>
            <person name="Chen J."/>
            <person name="Kohler A."/>
            <person name="Krizsan K."/>
            <person name="Balestrini R."/>
            <person name="Da Silva C."/>
            <person name="Montanini B."/>
            <person name="Hainaut M."/>
            <person name="Levati E."/>
            <person name="Barry K.W."/>
            <person name="Belfiori B."/>
            <person name="Cichocki N."/>
            <person name="Clum A."/>
            <person name="Dockter R.B."/>
            <person name="Fauchery L."/>
            <person name="Guy J."/>
            <person name="Iotti M."/>
            <person name="Le Tacon F."/>
            <person name="Lindquist E.A."/>
            <person name="Lipzen A."/>
            <person name="Malagnac F."/>
            <person name="Mello A."/>
            <person name="Molinier V."/>
            <person name="Miyauchi S."/>
            <person name="Poulain J."/>
            <person name="Riccioni C."/>
            <person name="Rubini A."/>
            <person name="Sitrit Y."/>
            <person name="Splivallo R."/>
            <person name="Traeger S."/>
            <person name="Wang M."/>
            <person name="Zifcakova L."/>
            <person name="Wipf D."/>
            <person name="Zambonelli A."/>
            <person name="Paolocci F."/>
            <person name="Nowrousian M."/>
            <person name="Ottonello S."/>
            <person name="Baldrian P."/>
            <person name="Spatafora J.W."/>
            <person name="Henrissat B."/>
            <person name="Nagy L.G."/>
            <person name="Aury J.M."/>
            <person name="Wincker P."/>
            <person name="Grigoriev I.V."/>
            <person name="Bonfante P."/>
            <person name="Martin F.M."/>
        </authorList>
    </citation>
    <scope>NUCLEOTIDE SEQUENCE [LARGE SCALE GENOMIC DNA]</scope>
    <source>
        <strain evidence="5 6">CCBAS932</strain>
    </source>
</reference>
<evidence type="ECO:0000313" key="5">
    <source>
        <dbReference type="EMBL" id="RPB15633.1"/>
    </source>
</evidence>
<dbReference type="InterPro" id="IPR045269">
    <property type="entry name" value="Atg1-like"/>
</dbReference>
<accession>A0A3N4KYI3</accession>
<dbReference type="GO" id="GO:0005524">
    <property type="term" value="F:ATP binding"/>
    <property type="evidence" value="ECO:0007669"/>
    <property type="project" value="InterPro"/>
</dbReference>
<dbReference type="PROSITE" id="PS00108">
    <property type="entry name" value="PROTEIN_KINASE_ST"/>
    <property type="match status" value="1"/>
</dbReference>
<feature type="domain" description="Protein kinase" evidence="4">
    <location>
        <begin position="40"/>
        <end position="205"/>
    </location>
</feature>
<dbReference type="InterPro" id="IPR008271">
    <property type="entry name" value="Ser/Thr_kinase_AS"/>
</dbReference>
<evidence type="ECO:0000256" key="1">
    <source>
        <dbReference type="ARBA" id="ARBA00004623"/>
    </source>
</evidence>
<dbReference type="GO" id="GO:0006914">
    <property type="term" value="P:autophagy"/>
    <property type="evidence" value="ECO:0007669"/>
    <property type="project" value="UniProtKB-KW"/>
</dbReference>
<evidence type="ECO:0000259" key="4">
    <source>
        <dbReference type="PROSITE" id="PS50011"/>
    </source>
</evidence>
<dbReference type="GO" id="GO:0010506">
    <property type="term" value="P:regulation of autophagy"/>
    <property type="evidence" value="ECO:0007669"/>
    <property type="project" value="InterPro"/>
</dbReference>
<evidence type="ECO:0000313" key="6">
    <source>
        <dbReference type="Proteomes" id="UP000277580"/>
    </source>
</evidence>
<dbReference type="Gene3D" id="1.10.510.10">
    <property type="entry name" value="Transferase(Phosphotransferase) domain 1"/>
    <property type="match status" value="1"/>
</dbReference>
<dbReference type="OrthoDB" id="4062651at2759"/>
<keyword evidence="6" id="KW-1185">Reference proteome</keyword>
<dbReference type="PROSITE" id="PS50011">
    <property type="entry name" value="PROTEIN_KINASE_DOM"/>
    <property type="match status" value="1"/>
</dbReference>
<dbReference type="GO" id="GO:0004674">
    <property type="term" value="F:protein serine/threonine kinase activity"/>
    <property type="evidence" value="ECO:0007669"/>
    <property type="project" value="InterPro"/>
</dbReference>
<dbReference type="SMART" id="SM00220">
    <property type="entry name" value="S_TKc"/>
    <property type="match status" value="1"/>
</dbReference>
<gene>
    <name evidence="5" type="ORF">P167DRAFT_408987</name>
</gene>
<evidence type="ECO:0000256" key="2">
    <source>
        <dbReference type="ARBA" id="ARBA00023006"/>
    </source>
</evidence>
<comment type="subcellular location">
    <subcellularLocation>
        <location evidence="1">Preautophagosomal structure membrane</location>
        <topology evidence="1">Peripheral membrane protein</topology>
    </subcellularLocation>
</comment>
<sequence length="205" mass="23779">MTDFDSRFYQFDQFKLNTEFVNGYRKHAILYKGGIRIERWRKVNILGNGAIGTVWLEKEEQHGDLRAVKQIPRSHILMNFRELLALIKLKGYSEHFVQFFGWFDNNENIYPSMEYVKYGDLSRLIASQTVSERISSDITRQLLEGLKIMHAHKFCHRDLKPQNILVASLSPIRVKITDFGVSKRAVDGTSFQTQVGTSSYMAPKV</sequence>